<accession>A0A1H4ID57</accession>
<dbReference type="RefSeq" id="WP_074990087.1">
    <property type="nucleotide sequence ID" value="NZ_FNTD01000003.1"/>
</dbReference>
<proteinExistence type="predicted"/>
<gene>
    <name evidence="1" type="ORF">SAMN04490357_0243</name>
</gene>
<dbReference type="Proteomes" id="UP000182375">
    <property type="component" value="Unassembled WGS sequence"/>
</dbReference>
<evidence type="ECO:0000313" key="1">
    <source>
        <dbReference type="EMBL" id="SEB32054.1"/>
    </source>
</evidence>
<reference evidence="1 2" key="1">
    <citation type="submission" date="2016-10" db="EMBL/GenBank/DDBJ databases">
        <authorList>
            <person name="de Groot N.N."/>
        </authorList>
    </citation>
    <scope>NUCLEOTIDE SEQUENCE [LARGE SCALE GENOMIC DNA]</scope>
    <source>
        <strain evidence="1 2">DSM 40306</strain>
    </source>
</reference>
<protein>
    <submittedName>
        <fullName evidence="1">Uncharacterized protein</fullName>
    </submittedName>
</protein>
<organism evidence="1 2">
    <name type="scientific">Streptomyces misionensis</name>
    <dbReference type="NCBI Taxonomy" id="67331"/>
    <lineage>
        <taxon>Bacteria</taxon>
        <taxon>Bacillati</taxon>
        <taxon>Actinomycetota</taxon>
        <taxon>Actinomycetes</taxon>
        <taxon>Kitasatosporales</taxon>
        <taxon>Streptomycetaceae</taxon>
        <taxon>Streptomyces</taxon>
    </lineage>
</organism>
<dbReference type="EMBL" id="FNTD01000003">
    <property type="protein sequence ID" value="SEB32054.1"/>
    <property type="molecule type" value="Genomic_DNA"/>
</dbReference>
<sequence>MRPIPDDLARAHEEWHSTYRQLAVSPHSELRRRLIRLSAQALFHPYWRGRPSQAWAALHGARHVRPAA</sequence>
<dbReference type="GeneID" id="95509545"/>
<evidence type="ECO:0000313" key="2">
    <source>
        <dbReference type="Proteomes" id="UP000182375"/>
    </source>
</evidence>
<dbReference type="STRING" id="67331.SAMN04490357_0243"/>
<name>A0A1H4ID57_9ACTN</name>
<dbReference type="AlphaFoldDB" id="A0A1H4ID57"/>